<dbReference type="PANTHER" id="PTHR32089:SF112">
    <property type="entry name" value="LYSOZYME-LIKE PROTEIN-RELATED"/>
    <property type="match status" value="1"/>
</dbReference>
<dbReference type="RefSeq" id="WP_150497306.1">
    <property type="nucleotide sequence ID" value="NZ_BMFA01000010.1"/>
</dbReference>
<dbReference type="SMART" id="SM00283">
    <property type="entry name" value="MA"/>
    <property type="match status" value="1"/>
</dbReference>
<keyword evidence="3" id="KW-0812">Transmembrane</keyword>
<feature type="transmembrane region" description="Helical" evidence="3">
    <location>
        <begin position="46"/>
        <end position="64"/>
    </location>
</feature>
<feature type="transmembrane region" description="Helical" evidence="3">
    <location>
        <begin position="76"/>
        <end position="95"/>
    </location>
</feature>
<feature type="domain" description="Methyl-accepting transducer" evidence="4">
    <location>
        <begin position="234"/>
        <end position="477"/>
    </location>
</feature>
<dbReference type="Pfam" id="PF00015">
    <property type="entry name" value="MCPsignal"/>
    <property type="match status" value="1"/>
</dbReference>
<name>A0A916TPJ4_9HYPH</name>
<keyword evidence="3" id="KW-0472">Membrane</keyword>
<comment type="caution">
    <text evidence="5">The sequence shown here is derived from an EMBL/GenBank/DDBJ whole genome shotgun (WGS) entry which is preliminary data.</text>
</comment>
<evidence type="ECO:0000256" key="3">
    <source>
        <dbReference type="SAM" id="Phobius"/>
    </source>
</evidence>
<dbReference type="AlphaFoldDB" id="A0A916TPJ4"/>
<keyword evidence="1 2" id="KW-0807">Transducer</keyword>
<feature type="transmembrane region" description="Helical" evidence="3">
    <location>
        <begin position="20"/>
        <end position="40"/>
    </location>
</feature>
<dbReference type="Gene3D" id="1.10.287.950">
    <property type="entry name" value="Methyl-accepting chemotaxis protein"/>
    <property type="match status" value="1"/>
</dbReference>
<dbReference type="OrthoDB" id="354287at2"/>
<feature type="transmembrane region" description="Helical" evidence="3">
    <location>
        <begin position="157"/>
        <end position="175"/>
    </location>
</feature>
<protein>
    <recommendedName>
        <fullName evidence="4">Methyl-accepting transducer domain-containing protein</fullName>
    </recommendedName>
</protein>
<sequence length="497" mass="52051">MSNHERTADTSLEGLRTSFATYMVYFVWMNVLLVMVTTWLVGTMPLVTMSGAALLLGVAANAAWLKFGAAVETRIATAVSLAALVALFVAALAAPDPAQSFQLDGHMYFFAVLAILAGYVDRRALLAYAAVVAVHHLVLNFSFPAAVFPGGANLTRVVFHAVIVVAEVAALIWVVDRLARAFSVADSALSEATKAAEQAAALQDADKARLAEDRQEQERVGRRIEEFRSEIAQRFESVLQQVQQIRLASGELGDVAESTAKQAGQASDASETASSNVQMVASAAEELSSSISEISRQVEQTTRIIVEATHGAQKSNQKVAGLAEAANRIGEVVTLIQAIAEQTNLLALNATIEAARAGEAGKGFAVVAAEVKELATQTSKATEEIGAQISAIQNETRDAVGAIGEIAAIMDEVNKYTSGIAASVEQQGAATAEISQNVAEAATGTGRVAENIGGVSQAVERTSGSAAVVSTSVEELEREASEMRAAVSAFLEDVRAA</sequence>
<evidence type="ECO:0000313" key="5">
    <source>
        <dbReference type="EMBL" id="GGB57911.1"/>
    </source>
</evidence>
<feature type="transmembrane region" description="Helical" evidence="3">
    <location>
        <begin position="101"/>
        <end position="120"/>
    </location>
</feature>
<feature type="transmembrane region" description="Helical" evidence="3">
    <location>
        <begin position="125"/>
        <end position="145"/>
    </location>
</feature>
<dbReference type="GO" id="GO:0007165">
    <property type="term" value="P:signal transduction"/>
    <property type="evidence" value="ECO:0007669"/>
    <property type="project" value="UniProtKB-KW"/>
</dbReference>
<organism evidence="5 6">
    <name type="scientific">Roseibium aquae</name>
    <dbReference type="NCBI Taxonomy" id="1323746"/>
    <lineage>
        <taxon>Bacteria</taxon>
        <taxon>Pseudomonadati</taxon>
        <taxon>Pseudomonadota</taxon>
        <taxon>Alphaproteobacteria</taxon>
        <taxon>Hyphomicrobiales</taxon>
        <taxon>Stappiaceae</taxon>
        <taxon>Roseibium</taxon>
    </lineage>
</organism>
<evidence type="ECO:0000256" key="1">
    <source>
        <dbReference type="ARBA" id="ARBA00023224"/>
    </source>
</evidence>
<evidence type="ECO:0000256" key="2">
    <source>
        <dbReference type="PROSITE-ProRule" id="PRU00284"/>
    </source>
</evidence>
<evidence type="ECO:0000313" key="6">
    <source>
        <dbReference type="Proteomes" id="UP000605148"/>
    </source>
</evidence>
<keyword evidence="3" id="KW-1133">Transmembrane helix</keyword>
<proteinExistence type="predicted"/>
<accession>A0A916TPJ4</accession>
<dbReference type="GO" id="GO:0016020">
    <property type="term" value="C:membrane"/>
    <property type="evidence" value="ECO:0007669"/>
    <property type="project" value="InterPro"/>
</dbReference>
<dbReference type="PROSITE" id="PS50111">
    <property type="entry name" value="CHEMOTAXIS_TRANSDUC_2"/>
    <property type="match status" value="1"/>
</dbReference>
<reference evidence="5" key="2">
    <citation type="submission" date="2020-09" db="EMBL/GenBank/DDBJ databases">
        <authorList>
            <person name="Sun Q."/>
            <person name="Zhou Y."/>
        </authorList>
    </citation>
    <scope>NUCLEOTIDE SEQUENCE</scope>
    <source>
        <strain evidence="5">CGMCC 1.12426</strain>
    </source>
</reference>
<reference evidence="5" key="1">
    <citation type="journal article" date="2014" name="Int. J. Syst. Evol. Microbiol.">
        <title>Complete genome sequence of Corynebacterium casei LMG S-19264T (=DSM 44701T), isolated from a smear-ripened cheese.</title>
        <authorList>
            <consortium name="US DOE Joint Genome Institute (JGI-PGF)"/>
            <person name="Walter F."/>
            <person name="Albersmeier A."/>
            <person name="Kalinowski J."/>
            <person name="Ruckert C."/>
        </authorList>
    </citation>
    <scope>NUCLEOTIDE SEQUENCE</scope>
    <source>
        <strain evidence="5">CGMCC 1.12426</strain>
    </source>
</reference>
<dbReference type="PANTHER" id="PTHR32089">
    <property type="entry name" value="METHYL-ACCEPTING CHEMOTAXIS PROTEIN MCPB"/>
    <property type="match status" value="1"/>
</dbReference>
<keyword evidence="6" id="KW-1185">Reference proteome</keyword>
<evidence type="ECO:0000259" key="4">
    <source>
        <dbReference type="PROSITE" id="PS50111"/>
    </source>
</evidence>
<dbReference type="Proteomes" id="UP000605148">
    <property type="component" value="Unassembled WGS sequence"/>
</dbReference>
<dbReference type="SUPFAM" id="SSF58104">
    <property type="entry name" value="Methyl-accepting chemotaxis protein (MCP) signaling domain"/>
    <property type="match status" value="1"/>
</dbReference>
<dbReference type="EMBL" id="BMFA01000010">
    <property type="protein sequence ID" value="GGB57911.1"/>
    <property type="molecule type" value="Genomic_DNA"/>
</dbReference>
<dbReference type="InterPro" id="IPR004089">
    <property type="entry name" value="MCPsignal_dom"/>
</dbReference>
<gene>
    <name evidence="5" type="ORF">GCM10011316_32490</name>
</gene>